<accession>A0ABS8Y8C5</accession>
<evidence type="ECO:0000256" key="1">
    <source>
        <dbReference type="SAM" id="MobiDB-lite"/>
    </source>
</evidence>
<feature type="compositionally biased region" description="Polar residues" evidence="1">
    <location>
        <begin position="128"/>
        <end position="139"/>
    </location>
</feature>
<evidence type="ECO:0000313" key="3">
    <source>
        <dbReference type="Proteomes" id="UP000823775"/>
    </source>
</evidence>
<feature type="non-terminal residue" evidence="2">
    <location>
        <position position="139"/>
    </location>
</feature>
<feature type="non-terminal residue" evidence="2">
    <location>
        <position position="1"/>
    </location>
</feature>
<proteinExistence type="predicted"/>
<reference evidence="2 3" key="1">
    <citation type="journal article" date="2021" name="BMC Genomics">
        <title>Datura genome reveals duplications of psychoactive alkaloid biosynthetic genes and high mutation rate following tissue culture.</title>
        <authorList>
            <person name="Rajewski A."/>
            <person name="Carter-House D."/>
            <person name="Stajich J."/>
            <person name="Litt A."/>
        </authorList>
    </citation>
    <scope>NUCLEOTIDE SEQUENCE [LARGE SCALE GENOMIC DNA]</scope>
    <source>
        <strain evidence="2">AR-01</strain>
    </source>
</reference>
<feature type="region of interest" description="Disordered" evidence="1">
    <location>
        <begin position="1"/>
        <end position="31"/>
    </location>
</feature>
<dbReference type="EMBL" id="JACEIK010165054">
    <property type="protein sequence ID" value="MCE5167581.1"/>
    <property type="molecule type" value="Genomic_DNA"/>
</dbReference>
<feature type="compositionally biased region" description="Low complexity" evidence="1">
    <location>
        <begin position="10"/>
        <end position="28"/>
    </location>
</feature>
<keyword evidence="3" id="KW-1185">Reference proteome</keyword>
<protein>
    <submittedName>
        <fullName evidence="2">Uncharacterized protein</fullName>
    </submittedName>
</protein>
<organism evidence="2 3">
    <name type="scientific">Datura stramonium</name>
    <name type="common">Jimsonweed</name>
    <name type="synonym">Common thornapple</name>
    <dbReference type="NCBI Taxonomy" id="4076"/>
    <lineage>
        <taxon>Eukaryota</taxon>
        <taxon>Viridiplantae</taxon>
        <taxon>Streptophyta</taxon>
        <taxon>Embryophyta</taxon>
        <taxon>Tracheophyta</taxon>
        <taxon>Spermatophyta</taxon>
        <taxon>Magnoliopsida</taxon>
        <taxon>eudicotyledons</taxon>
        <taxon>Gunneridae</taxon>
        <taxon>Pentapetalae</taxon>
        <taxon>asterids</taxon>
        <taxon>lamiids</taxon>
        <taxon>Solanales</taxon>
        <taxon>Solanaceae</taxon>
        <taxon>Solanoideae</taxon>
        <taxon>Datureae</taxon>
        <taxon>Datura</taxon>
    </lineage>
</organism>
<name>A0ABS8Y8C5_DATST</name>
<gene>
    <name evidence="2" type="ORF">HAX54_011440</name>
</gene>
<dbReference type="Proteomes" id="UP000823775">
    <property type="component" value="Unassembled WGS sequence"/>
</dbReference>
<evidence type="ECO:0000313" key="2">
    <source>
        <dbReference type="EMBL" id="MCE5167581.1"/>
    </source>
</evidence>
<comment type="caution">
    <text evidence="2">The sequence shown here is derived from an EMBL/GenBank/DDBJ whole genome shotgun (WGS) entry which is preliminary data.</text>
</comment>
<sequence>PHCLDADGASVTTTSRHSTVTTTGGSHHYQSAVTTTIRKSPLNSRRLSAMSPLHRSSIAVGNPISPTTHRSAIALASKQRVFTRQSSLSLISARLSTLRLCRLLQSSTAPRLHLQAPGSSSLFRSSSTPPFDSNLKSST</sequence>
<feature type="region of interest" description="Disordered" evidence="1">
    <location>
        <begin position="114"/>
        <end position="139"/>
    </location>
</feature>